<organism evidence="3">
    <name type="scientific">Calcidiscus leptoporus</name>
    <dbReference type="NCBI Taxonomy" id="127549"/>
    <lineage>
        <taxon>Eukaryota</taxon>
        <taxon>Haptista</taxon>
        <taxon>Haptophyta</taxon>
        <taxon>Prymnesiophyceae</taxon>
        <taxon>Coccolithales</taxon>
        <taxon>Calcidiscaceae</taxon>
        <taxon>Calcidiscus</taxon>
    </lineage>
</organism>
<dbReference type="InterPro" id="IPR011008">
    <property type="entry name" value="Dimeric_a/b-barrel"/>
</dbReference>
<reference evidence="3" key="1">
    <citation type="submission" date="2021-01" db="EMBL/GenBank/DDBJ databases">
        <authorList>
            <person name="Corre E."/>
            <person name="Pelletier E."/>
            <person name="Niang G."/>
            <person name="Scheremetjew M."/>
            <person name="Finn R."/>
            <person name="Kale V."/>
            <person name="Holt S."/>
            <person name="Cochrane G."/>
            <person name="Meng A."/>
            <person name="Brown T."/>
            <person name="Cohen L."/>
        </authorList>
    </citation>
    <scope>NUCLEOTIDE SEQUENCE</scope>
    <source>
        <strain evidence="3">RCC1130</strain>
    </source>
</reference>
<name>A0A7S0NWY4_9EUKA</name>
<dbReference type="InterPro" id="IPR007138">
    <property type="entry name" value="ABM_dom"/>
</dbReference>
<feature type="domain" description="ABM" evidence="2">
    <location>
        <begin position="216"/>
        <end position="304"/>
    </location>
</feature>
<dbReference type="Gene3D" id="3.30.70.100">
    <property type="match status" value="1"/>
</dbReference>
<feature type="compositionally biased region" description="Pro residues" evidence="1">
    <location>
        <begin position="52"/>
        <end position="62"/>
    </location>
</feature>
<evidence type="ECO:0000313" key="3">
    <source>
        <dbReference type="EMBL" id="CAD8537982.1"/>
    </source>
</evidence>
<accession>A0A7S0NWY4</accession>
<dbReference type="EMBL" id="HBER01026357">
    <property type="protein sequence ID" value="CAD8537982.1"/>
    <property type="molecule type" value="Transcribed_RNA"/>
</dbReference>
<evidence type="ECO:0000256" key="1">
    <source>
        <dbReference type="SAM" id="MobiDB-lite"/>
    </source>
</evidence>
<dbReference type="PROSITE" id="PS51725">
    <property type="entry name" value="ABM"/>
    <property type="match status" value="1"/>
</dbReference>
<evidence type="ECO:0000259" key="2">
    <source>
        <dbReference type="PROSITE" id="PS51725"/>
    </source>
</evidence>
<dbReference type="Pfam" id="PF03992">
    <property type="entry name" value="ABM"/>
    <property type="match status" value="1"/>
</dbReference>
<sequence>MEVWALVADEELPAARTTSDKGVIEMDDAVVVRAWSDESAARCIQRHRRRSQPPPPAPPASAPPAAKAGVPPAYLLIGALLLFGANFALTNLMEESGLTVLLSMDEASPTLLANQTARVLYRAAAVAAAARALREPQGGPLRIELLQRKADGAHAILQVSRRGEPLEAIMPEVRERLRLQPALRLQTVFPERAKWRMSSMALAEGEMPSVGDASLLAQHLTMQVDEDSADAFARAWSDFGYNSLGEAGVVRCDLLRHTEHPHTFTARKVFRSREALVAHEASSHYAAWRAQVDALLLRTTFEEQQLDTIFPAAAPFPFRSPWTPP</sequence>
<proteinExistence type="predicted"/>
<protein>
    <recommendedName>
        <fullName evidence="2">ABM domain-containing protein</fullName>
    </recommendedName>
</protein>
<dbReference type="SUPFAM" id="SSF54909">
    <property type="entry name" value="Dimeric alpha+beta barrel"/>
    <property type="match status" value="1"/>
</dbReference>
<dbReference type="AlphaFoldDB" id="A0A7S0NWY4"/>
<feature type="region of interest" description="Disordered" evidence="1">
    <location>
        <begin position="44"/>
        <end position="65"/>
    </location>
</feature>
<gene>
    <name evidence="3" type="ORF">CLEP1334_LOCUS13264</name>
</gene>